<feature type="compositionally biased region" description="Polar residues" evidence="5">
    <location>
        <begin position="1"/>
        <end position="11"/>
    </location>
</feature>
<dbReference type="GO" id="GO:0015074">
    <property type="term" value="P:DNA integration"/>
    <property type="evidence" value="ECO:0007669"/>
    <property type="project" value="UniProtKB-KW"/>
</dbReference>
<keyword evidence="7" id="KW-1185">Reference proteome</keyword>
<dbReference type="Gene3D" id="1.10.150.130">
    <property type="match status" value="1"/>
</dbReference>
<keyword evidence="3" id="KW-0238">DNA-binding</keyword>
<dbReference type="Pfam" id="PF22022">
    <property type="entry name" value="Phage_int_M"/>
    <property type="match status" value="1"/>
</dbReference>
<keyword evidence="4" id="KW-0233">DNA recombination</keyword>
<reference evidence="7" key="1">
    <citation type="submission" date="2017-12" db="EMBL/GenBank/DDBJ databases">
        <title>Phylogenetic diversity of female urinary microbiome.</title>
        <authorList>
            <person name="Thomas-White K."/>
            <person name="Wolfe A.J."/>
        </authorList>
    </citation>
    <scope>NUCLEOTIDE SEQUENCE [LARGE SCALE GENOMIC DNA]</scope>
    <source>
        <strain evidence="7">UMB0023</strain>
    </source>
</reference>
<dbReference type="PROSITE" id="PS51898">
    <property type="entry name" value="TYR_RECOMBINASE"/>
    <property type="match status" value="1"/>
</dbReference>
<dbReference type="EMBL" id="CP136962">
    <property type="protein sequence ID" value="WOS99009.1"/>
    <property type="molecule type" value="Genomic_DNA"/>
</dbReference>
<evidence type="ECO:0000256" key="1">
    <source>
        <dbReference type="ARBA" id="ARBA00008857"/>
    </source>
</evidence>
<evidence type="ECO:0000256" key="5">
    <source>
        <dbReference type="SAM" id="MobiDB-lite"/>
    </source>
</evidence>
<dbReference type="Pfam" id="PF00589">
    <property type="entry name" value="Phage_integrase"/>
    <property type="match status" value="1"/>
</dbReference>
<reference evidence="6 7" key="2">
    <citation type="submission" date="2023-10" db="EMBL/GenBank/DDBJ databases">
        <authorList>
            <person name="Choi B."/>
        </authorList>
    </citation>
    <scope>NUCLEOTIDE SEQUENCE [LARGE SCALE GENOMIC DNA]</scope>
    <source>
        <strain evidence="6 7">UMB0023</strain>
    </source>
</reference>
<protein>
    <submittedName>
        <fullName evidence="6">Tyrosine-type recombinase/integrase</fullName>
    </submittedName>
</protein>
<dbReference type="AlphaFoldDB" id="A0A9X7F6C8"/>
<dbReference type="InterPro" id="IPR011010">
    <property type="entry name" value="DNA_brk_join_enz"/>
</dbReference>
<dbReference type="Gene3D" id="1.10.443.10">
    <property type="entry name" value="Intergrase catalytic core"/>
    <property type="match status" value="1"/>
</dbReference>
<evidence type="ECO:0000313" key="7">
    <source>
        <dbReference type="Proteomes" id="UP000234781"/>
    </source>
</evidence>
<dbReference type="Proteomes" id="UP000234781">
    <property type="component" value="Chromosome"/>
</dbReference>
<dbReference type="SUPFAM" id="SSF56349">
    <property type="entry name" value="DNA breaking-rejoining enzymes"/>
    <property type="match status" value="1"/>
</dbReference>
<dbReference type="Gene3D" id="3.30.160.390">
    <property type="entry name" value="Integrase, DNA-binding domain"/>
    <property type="match status" value="1"/>
</dbReference>
<dbReference type="InterPro" id="IPR038488">
    <property type="entry name" value="Integrase_DNA-bd_sf"/>
</dbReference>
<feature type="region of interest" description="Disordered" evidence="5">
    <location>
        <begin position="1"/>
        <end position="26"/>
    </location>
</feature>
<dbReference type="InterPro" id="IPR010998">
    <property type="entry name" value="Integrase_recombinase_N"/>
</dbReference>
<gene>
    <name evidence="6" type="ORF">CYJ98_004945</name>
</gene>
<dbReference type="PANTHER" id="PTHR30629:SF2">
    <property type="entry name" value="PROPHAGE INTEGRASE INTS-RELATED"/>
    <property type="match status" value="1"/>
</dbReference>
<evidence type="ECO:0000256" key="4">
    <source>
        <dbReference type="ARBA" id="ARBA00023172"/>
    </source>
</evidence>
<comment type="similarity">
    <text evidence="1">Belongs to the 'phage' integrase family.</text>
</comment>
<evidence type="ECO:0000256" key="2">
    <source>
        <dbReference type="ARBA" id="ARBA00022908"/>
    </source>
</evidence>
<dbReference type="InterPro" id="IPR013762">
    <property type="entry name" value="Integrase-like_cat_sf"/>
</dbReference>
<dbReference type="RefSeq" id="WP_101755565.1">
    <property type="nucleotide sequence ID" value="NZ_CP136962.1"/>
</dbReference>
<proteinExistence type="inferred from homology"/>
<accession>A0A9X7F6C8</accession>
<evidence type="ECO:0000313" key="6">
    <source>
        <dbReference type="EMBL" id="WOS99009.1"/>
    </source>
</evidence>
<dbReference type="Pfam" id="PF13356">
    <property type="entry name" value="Arm-DNA-bind_3"/>
    <property type="match status" value="1"/>
</dbReference>
<name>A0A9X7F6C8_NEIPE</name>
<keyword evidence="2" id="KW-0229">DNA integration</keyword>
<evidence type="ECO:0000256" key="3">
    <source>
        <dbReference type="ARBA" id="ARBA00023125"/>
    </source>
</evidence>
<dbReference type="CDD" id="cd00801">
    <property type="entry name" value="INT_P4_C"/>
    <property type="match status" value="1"/>
</dbReference>
<sequence>MPKQTLPLTDSQCKKLQPPNQLSDGGGLYLQARGNGKYWRFRYYRPGDNKRDEMRLGVYPEISLKEAREKREELRGLIAKGIDPKLHQQDKAQRQAEQLKNTFEAIARKWHSDQVTKPNKWKPDHAQRVIRSLELHIFPDLATRKIDEIMPLEVLGLLQRLESAGKYDTAQKVYDVVNQVFKYAVKLRLSLFNPAAELRGELAKVEQKHYRFIKDPQRIGEMLRAFDGYAGFPQTRALLQLSPYVFARPSELRLLRWREIDWEEQQYYKDGVNMKNKIDHIVPLSRQALAILDGLKPVTGHYEYVFCNTSKKQPLSEGAIRKALDRLGFLEETTQHGFRHTASTILNEMGYNADWVERQLAHKDPNTTRAAYNHAEYLEQRADMVQKWADYLDELKAHSGILQETAE</sequence>
<dbReference type="InterPro" id="IPR025166">
    <property type="entry name" value="Integrase_DNA_bind_dom"/>
</dbReference>
<dbReference type="InterPro" id="IPR002104">
    <property type="entry name" value="Integrase_catalytic"/>
</dbReference>
<dbReference type="PANTHER" id="PTHR30629">
    <property type="entry name" value="PROPHAGE INTEGRASE"/>
    <property type="match status" value="1"/>
</dbReference>
<dbReference type="InterPro" id="IPR050808">
    <property type="entry name" value="Phage_Integrase"/>
</dbReference>
<dbReference type="InterPro" id="IPR053876">
    <property type="entry name" value="Phage_int_M"/>
</dbReference>
<dbReference type="GO" id="GO:0003677">
    <property type="term" value="F:DNA binding"/>
    <property type="evidence" value="ECO:0007669"/>
    <property type="project" value="UniProtKB-KW"/>
</dbReference>
<organism evidence="6 7">
    <name type="scientific">Neisseria perflava</name>
    <dbReference type="NCBI Taxonomy" id="33053"/>
    <lineage>
        <taxon>Bacteria</taxon>
        <taxon>Pseudomonadati</taxon>
        <taxon>Pseudomonadota</taxon>
        <taxon>Betaproteobacteria</taxon>
        <taxon>Neisseriales</taxon>
        <taxon>Neisseriaceae</taxon>
        <taxon>Neisseria</taxon>
    </lineage>
</organism>
<dbReference type="GO" id="GO:0006310">
    <property type="term" value="P:DNA recombination"/>
    <property type="evidence" value="ECO:0007669"/>
    <property type="project" value="UniProtKB-KW"/>
</dbReference>